<dbReference type="GO" id="GO:0110154">
    <property type="term" value="P:RNA decapping"/>
    <property type="evidence" value="ECO:0007669"/>
    <property type="project" value="TreeGrafter"/>
</dbReference>
<dbReference type="InterPro" id="IPR029052">
    <property type="entry name" value="Metallo-depent_PP-like"/>
</dbReference>
<dbReference type="GO" id="GO:0016791">
    <property type="term" value="F:phosphatase activity"/>
    <property type="evidence" value="ECO:0007669"/>
    <property type="project" value="TreeGrafter"/>
</dbReference>
<evidence type="ECO:0000259" key="1">
    <source>
        <dbReference type="Pfam" id="PF00149"/>
    </source>
</evidence>
<dbReference type="InterPro" id="IPR050126">
    <property type="entry name" value="Ap4A_hydrolase"/>
</dbReference>
<dbReference type="AlphaFoldDB" id="A0A6L6WCJ8"/>
<dbReference type="PANTHER" id="PTHR42850">
    <property type="entry name" value="METALLOPHOSPHOESTERASE"/>
    <property type="match status" value="1"/>
</dbReference>
<dbReference type="InterPro" id="IPR004843">
    <property type="entry name" value="Calcineurin-like_PHP"/>
</dbReference>
<dbReference type="CDD" id="cd00144">
    <property type="entry name" value="MPP_PPP_family"/>
    <property type="match status" value="1"/>
</dbReference>
<gene>
    <name evidence="2" type="ORF">GO984_06895</name>
</gene>
<feature type="domain" description="Calcineurin-like phosphoesterase" evidence="1">
    <location>
        <begin position="4"/>
        <end position="198"/>
    </location>
</feature>
<comment type="caution">
    <text evidence="2">The sequence shown here is derived from an EMBL/GenBank/DDBJ whole genome shotgun (WGS) entry which is preliminary data.</text>
</comment>
<dbReference type="Proteomes" id="UP000478892">
    <property type="component" value="Unassembled WGS sequence"/>
</dbReference>
<reference evidence="2 3" key="1">
    <citation type="submission" date="2019-12" db="EMBL/GenBank/DDBJ databases">
        <authorList>
            <person name="Zhang Y.-J."/>
        </authorList>
    </citation>
    <scope>NUCLEOTIDE SEQUENCE [LARGE SCALE GENOMIC DNA]</scope>
    <source>
        <strain evidence="2 3">CY05</strain>
    </source>
</reference>
<sequence>MTSPIYAIGDIHGQLEMLETALHRIEVDGGPNARIVFLGDYTDRGPNSRGVIELLQQGQAEGRNWTALLGNHDRMFSMYLEDYPRIDSQLLVGFHWLHPRIGGVQTLESYGVEVAEGDRTYEVHARAKAAVPQTHLDFLASLPSHHQEGKLLFVHAGIRPDIALEKQSENDKIWIRREFLDHSALHPWLVVHGHTHVPQPEHHGNRVNLDSGAGFGRPLTAAVFENGEAWVLGERGRVALLPKWANNAHF</sequence>
<dbReference type="Pfam" id="PF00149">
    <property type="entry name" value="Metallophos"/>
    <property type="match status" value="1"/>
</dbReference>
<dbReference type="EMBL" id="WQLV01000002">
    <property type="protein sequence ID" value="MVO15536.1"/>
    <property type="molecule type" value="Genomic_DNA"/>
</dbReference>
<protein>
    <submittedName>
        <fullName evidence="2">Serine/threonine protein phosphatase</fullName>
    </submittedName>
</protein>
<dbReference type="GO" id="GO:0005737">
    <property type="term" value="C:cytoplasm"/>
    <property type="evidence" value="ECO:0007669"/>
    <property type="project" value="TreeGrafter"/>
</dbReference>
<name>A0A6L6WCJ8_9RHOB</name>
<accession>A0A6L6WCJ8</accession>
<organism evidence="2 3">
    <name type="scientific">Parasedimentitalea huanghaiensis</name>
    <dbReference type="NCBI Taxonomy" id="2682100"/>
    <lineage>
        <taxon>Bacteria</taxon>
        <taxon>Pseudomonadati</taxon>
        <taxon>Pseudomonadota</taxon>
        <taxon>Alphaproteobacteria</taxon>
        <taxon>Rhodobacterales</taxon>
        <taxon>Paracoccaceae</taxon>
        <taxon>Parasedimentitalea</taxon>
    </lineage>
</organism>
<dbReference type="GO" id="GO:0008803">
    <property type="term" value="F:bis(5'-nucleosyl)-tetraphosphatase (symmetrical) activity"/>
    <property type="evidence" value="ECO:0007669"/>
    <property type="project" value="TreeGrafter"/>
</dbReference>
<dbReference type="Gene3D" id="3.60.21.10">
    <property type="match status" value="1"/>
</dbReference>
<dbReference type="PANTHER" id="PTHR42850:SF11">
    <property type="entry name" value="BIS(5'-NUCLEOSYL)-TETRAPHOSPHATASE [SYMMETRICAL]"/>
    <property type="match status" value="1"/>
</dbReference>
<dbReference type="SUPFAM" id="SSF56300">
    <property type="entry name" value="Metallo-dependent phosphatases"/>
    <property type="match status" value="1"/>
</dbReference>
<keyword evidence="3" id="KW-1185">Reference proteome</keyword>
<proteinExistence type="predicted"/>
<evidence type="ECO:0000313" key="3">
    <source>
        <dbReference type="Proteomes" id="UP000478892"/>
    </source>
</evidence>
<dbReference type="RefSeq" id="WP_157021782.1">
    <property type="nucleotide sequence ID" value="NZ_WQLV01000002.1"/>
</dbReference>
<evidence type="ECO:0000313" key="2">
    <source>
        <dbReference type="EMBL" id="MVO15536.1"/>
    </source>
</evidence>